<evidence type="ECO:0000256" key="7">
    <source>
        <dbReference type="SAM" id="Coils"/>
    </source>
</evidence>
<dbReference type="GO" id="GO:0015485">
    <property type="term" value="F:cholesterol binding"/>
    <property type="evidence" value="ECO:0007669"/>
    <property type="project" value="TreeGrafter"/>
</dbReference>
<dbReference type="GO" id="GO:0009986">
    <property type="term" value="C:cell surface"/>
    <property type="evidence" value="ECO:0007669"/>
    <property type="project" value="TreeGrafter"/>
</dbReference>
<dbReference type="PANTHER" id="PTHR22730:SF4">
    <property type="entry name" value="PROMININ-1-A-LIKE"/>
    <property type="match status" value="1"/>
</dbReference>
<evidence type="ECO:0000256" key="4">
    <source>
        <dbReference type="ARBA" id="ARBA00022989"/>
    </source>
</evidence>
<keyword evidence="4 8" id="KW-1133">Transmembrane helix</keyword>
<dbReference type="InParanoid" id="A0A6J2VAS7"/>
<feature type="transmembrane region" description="Helical" evidence="8">
    <location>
        <begin position="768"/>
        <end position="788"/>
    </location>
</feature>
<dbReference type="AlphaFoldDB" id="A0A6J2VAS7"/>
<evidence type="ECO:0000256" key="6">
    <source>
        <dbReference type="ARBA" id="ARBA00023180"/>
    </source>
</evidence>
<comment type="subcellular location">
    <subcellularLocation>
        <location evidence="1">Cell projection</location>
        <location evidence="1">Microvillus membrane</location>
        <topology evidence="1">Multi-pass membrane protein</topology>
    </subcellularLocation>
</comment>
<feature type="transmembrane region" description="Helical" evidence="8">
    <location>
        <begin position="101"/>
        <end position="131"/>
    </location>
</feature>
<reference evidence="10" key="1">
    <citation type="submission" date="2025-08" db="UniProtKB">
        <authorList>
            <consortium name="RefSeq"/>
        </authorList>
    </citation>
    <scope>IDENTIFICATION</scope>
</reference>
<feature type="transmembrane region" description="Helical" evidence="8">
    <location>
        <begin position="421"/>
        <end position="445"/>
    </location>
</feature>
<dbReference type="FunCoup" id="A0A6J2VAS7">
    <property type="interactions" value="55"/>
</dbReference>
<dbReference type="GO" id="GO:0016324">
    <property type="term" value="C:apical plasma membrane"/>
    <property type="evidence" value="ECO:0007669"/>
    <property type="project" value="TreeGrafter"/>
</dbReference>
<keyword evidence="5 8" id="KW-0472">Membrane</keyword>
<sequence>MGRSLTWLGFGGLVWGCFGMFLLDRGMACDPGHSPQEIEEPQYVSVQSPDIDSEFMSAIVHSFLRAVQPNDFPTDLLVGVIKDPNAFLNQDKVKEFLVYEVGFLVCVAIGILYIVLMPLIGSCFACCRCCGNCGGRMYQKQSRHVHCKRRGFYWATFLVTLIILAGNICMFFSNEATHKTVENSPEKISTTLSNLDVYLTSTEQQVHEVVNESKLTVDEVSNNLNGIGNLLGPDIQSNLRGPIFSALDSVRNTANVVNSTSVLLLRLNETLGRLQPKLDKLQTNLTDVRSRINQTLHKSSCIGCQAFVPRLNQLSVNTKLSFPGLNDLQTAVDQAEKANLNSKVKEGQDFFNNIPQMVTDRTKDIVNSAQQQLQNIKEQVTKVTDELPLDTLAEISQSLTQAQDSIKLYSPEVEWAERIRWSIGVVLCCLVLLIVVCNLFGLLLGPVGLKPKVDPKERSCTSDCGGVFLMTGVGFSFLFSWIFMLVVLILFLVGGNSYTLLCKPWQGGELYQLMDTPGLIPGFPPSVGQINVTINGIYTDCQQNKPLWSTLHLDQLVDLNDFLNVSKYTGDIEKQFENINITLPHLDLLSQSVRNELKSFSQKAANVNFSSISQQINTFYRTNLSIFADELDTLARSQPAAIKAELQGEAQDLRNIQTEIDRSIKPDLVNLNSTVNSLSLTASQMNATVESVLEKVGFAQDFLDVNTTEMVKSESRQFLDCQLGYFTRLTDWANRTITQEVGRCGPVAGALDDAETLVCSRIVESLNAFWFSLGWCILFFIPSIILSVKTAKFYRRMKYSDVYHNDFVMKSIPRPAVRPS</sequence>
<evidence type="ECO:0000313" key="10">
    <source>
        <dbReference type="RefSeq" id="XP_030628291.1"/>
    </source>
</evidence>
<keyword evidence="7" id="KW-0175">Coiled coil</keyword>
<protein>
    <submittedName>
        <fullName evidence="10">Prominin-2</fullName>
    </submittedName>
</protein>
<accession>A0A6J2VAS7</accession>
<dbReference type="CTD" id="150696"/>
<organism evidence="9 10">
    <name type="scientific">Chanos chanos</name>
    <name type="common">Milkfish</name>
    <name type="synonym">Mugil chanos</name>
    <dbReference type="NCBI Taxonomy" id="29144"/>
    <lineage>
        <taxon>Eukaryota</taxon>
        <taxon>Metazoa</taxon>
        <taxon>Chordata</taxon>
        <taxon>Craniata</taxon>
        <taxon>Vertebrata</taxon>
        <taxon>Euteleostomi</taxon>
        <taxon>Actinopterygii</taxon>
        <taxon>Neopterygii</taxon>
        <taxon>Teleostei</taxon>
        <taxon>Ostariophysi</taxon>
        <taxon>Gonorynchiformes</taxon>
        <taxon>Chanidae</taxon>
        <taxon>Chanos</taxon>
    </lineage>
</organism>
<evidence type="ECO:0000256" key="3">
    <source>
        <dbReference type="ARBA" id="ARBA00022692"/>
    </source>
</evidence>
<proteinExistence type="inferred from homology"/>
<keyword evidence="6" id="KW-0325">Glycoprotein</keyword>
<dbReference type="OrthoDB" id="6229420at2759"/>
<evidence type="ECO:0000256" key="1">
    <source>
        <dbReference type="ARBA" id="ARBA00004475"/>
    </source>
</evidence>
<dbReference type="Pfam" id="PF05478">
    <property type="entry name" value="Prominin"/>
    <property type="match status" value="1"/>
</dbReference>
<comment type="similarity">
    <text evidence="2">Belongs to the prominin family.</text>
</comment>
<feature type="coiled-coil region" evidence="7">
    <location>
        <begin position="359"/>
        <end position="386"/>
    </location>
</feature>
<feature type="transmembrane region" description="Helical" evidence="8">
    <location>
        <begin position="466"/>
        <end position="493"/>
    </location>
</feature>
<feature type="transmembrane region" description="Helical" evidence="8">
    <location>
        <begin position="5"/>
        <end position="23"/>
    </location>
</feature>
<dbReference type="PANTHER" id="PTHR22730">
    <property type="entry name" value="PROMININ PROM PROTEIN"/>
    <property type="match status" value="1"/>
</dbReference>
<keyword evidence="9" id="KW-1185">Reference proteome</keyword>
<evidence type="ECO:0000313" key="9">
    <source>
        <dbReference type="Proteomes" id="UP000504632"/>
    </source>
</evidence>
<dbReference type="RefSeq" id="XP_030628291.1">
    <property type="nucleotide sequence ID" value="XM_030772431.1"/>
</dbReference>
<feature type="transmembrane region" description="Helical" evidence="8">
    <location>
        <begin position="152"/>
        <end position="173"/>
    </location>
</feature>
<dbReference type="GO" id="GO:0071914">
    <property type="term" value="C:prominosome"/>
    <property type="evidence" value="ECO:0007669"/>
    <property type="project" value="TreeGrafter"/>
</dbReference>
<dbReference type="GeneID" id="115810498"/>
<keyword evidence="3 8" id="KW-0812">Transmembrane</keyword>
<name>A0A6J2VAS7_CHACN</name>
<dbReference type="GO" id="GO:0031528">
    <property type="term" value="C:microvillus membrane"/>
    <property type="evidence" value="ECO:0007669"/>
    <property type="project" value="UniProtKB-SubCell"/>
</dbReference>
<evidence type="ECO:0000256" key="5">
    <source>
        <dbReference type="ARBA" id="ARBA00023136"/>
    </source>
</evidence>
<evidence type="ECO:0000256" key="8">
    <source>
        <dbReference type="SAM" id="Phobius"/>
    </source>
</evidence>
<dbReference type="Proteomes" id="UP000504632">
    <property type="component" value="Chromosome 4"/>
</dbReference>
<gene>
    <name evidence="10" type="primary">prom2</name>
</gene>
<evidence type="ECO:0000256" key="2">
    <source>
        <dbReference type="ARBA" id="ARBA00006058"/>
    </source>
</evidence>
<dbReference type="InterPro" id="IPR008795">
    <property type="entry name" value="Prominin"/>
</dbReference>
<dbReference type="GO" id="GO:0005929">
    <property type="term" value="C:cilium"/>
    <property type="evidence" value="ECO:0007669"/>
    <property type="project" value="TreeGrafter"/>
</dbReference>